<evidence type="ECO:0000313" key="1">
    <source>
        <dbReference type="EMBL" id="SJL14752.1"/>
    </source>
</evidence>
<name>A0A284S156_ARMOS</name>
<sequence>MATTQRPAQGQTSFEVGHLKAKTSFSYIENVTSKPDPFCLYMRNKFVDHPEGARSKVLVKGWEIGTTKDNDRSPSWPRNTAMTIAEDLGGKMDPPIFV</sequence>
<reference evidence="2" key="1">
    <citation type="journal article" date="2017" name="Nat. Ecol. Evol.">
        <title>Genome expansion and lineage-specific genetic innovations in the forest pathogenic fungi Armillaria.</title>
        <authorList>
            <person name="Sipos G."/>
            <person name="Prasanna A.N."/>
            <person name="Walter M.C."/>
            <person name="O'Connor E."/>
            <person name="Balint B."/>
            <person name="Krizsan K."/>
            <person name="Kiss B."/>
            <person name="Hess J."/>
            <person name="Varga T."/>
            <person name="Slot J."/>
            <person name="Riley R."/>
            <person name="Boka B."/>
            <person name="Rigling D."/>
            <person name="Barry K."/>
            <person name="Lee J."/>
            <person name="Mihaltcheva S."/>
            <person name="LaButti K."/>
            <person name="Lipzen A."/>
            <person name="Waldron R."/>
            <person name="Moloney N.M."/>
            <person name="Sperisen C."/>
            <person name="Kredics L."/>
            <person name="Vagvoelgyi C."/>
            <person name="Patrignani A."/>
            <person name="Fitzpatrick D."/>
            <person name="Nagy I."/>
            <person name="Doyle S."/>
            <person name="Anderson J.B."/>
            <person name="Grigoriev I.V."/>
            <person name="Gueldener U."/>
            <person name="Muensterkoetter M."/>
            <person name="Nagy L.G."/>
        </authorList>
    </citation>
    <scope>NUCLEOTIDE SEQUENCE [LARGE SCALE GENOMIC DNA]</scope>
    <source>
        <strain evidence="2">C18/9</strain>
    </source>
</reference>
<evidence type="ECO:0000313" key="2">
    <source>
        <dbReference type="Proteomes" id="UP000219338"/>
    </source>
</evidence>
<accession>A0A284S156</accession>
<dbReference type="Proteomes" id="UP000219338">
    <property type="component" value="Unassembled WGS sequence"/>
</dbReference>
<gene>
    <name evidence="1" type="ORF">ARMOST_18220</name>
</gene>
<organism evidence="1 2">
    <name type="scientific">Armillaria ostoyae</name>
    <name type="common">Armillaria root rot fungus</name>
    <dbReference type="NCBI Taxonomy" id="47428"/>
    <lineage>
        <taxon>Eukaryota</taxon>
        <taxon>Fungi</taxon>
        <taxon>Dikarya</taxon>
        <taxon>Basidiomycota</taxon>
        <taxon>Agaricomycotina</taxon>
        <taxon>Agaricomycetes</taxon>
        <taxon>Agaricomycetidae</taxon>
        <taxon>Agaricales</taxon>
        <taxon>Marasmiineae</taxon>
        <taxon>Physalacriaceae</taxon>
        <taxon>Armillaria</taxon>
    </lineage>
</organism>
<proteinExistence type="predicted"/>
<dbReference type="EMBL" id="FUEG01000025">
    <property type="protein sequence ID" value="SJL14752.1"/>
    <property type="molecule type" value="Genomic_DNA"/>
</dbReference>
<keyword evidence="2" id="KW-1185">Reference proteome</keyword>
<dbReference type="AlphaFoldDB" id="A0A284S156"/>
<protein>
    <submittedName>
        <fullName evidence="1">Uncharacterized protein</fullName>
    </submittedName>
</protein>